<organism evidence="11 12">
    <name type="scientific">Lysobacter niastensis</name>
    <dbReference type="NCBI Taxonomy" id="380629"/>
    <lineage>
        <taxon>Bacteria</taxon>
        <taxon>Pseudomonadati</taxon>
        <taxon>Pseudomonadota</taxon>
        <taxon>Gammaproteobacteria</taxon>
        <taxon>Lysobacterales</taxon>
        <taxon>Lysobacteraceae</taxon>
        <taxon>Lysobacter</taxon>
    </lineage>
</organism>
<dbReference type="InterPro" id="IPR056739">
    <property type="entry name" value="NfeD_membrane"/>
</dbReference>
<keyword evidence="3 6" id="KW-1133">Transmembrane helix</keyword>
<keyword evidence="12" id="KW-1185">Reference proteome</keyword>
<evidence type="ECO:0000259" key="9">
    <source>
        <dbReference type="Pfam" id="PF24961"/>
    </source>
</evidence>
<evidence type="ECO:0000256" key="4">
    <source>
        <dbReference type="ARBA" id="ARBA00023136"/>
    </source>
</evidence>
<evidence type="ECO:0000259" key="10">
    <source>
        <dbReference type="Pfam" id="PF25145"/>
    </source>
</evidence>
<dbReference type="InterPro" id="IPR056738">
    <property type="entry name" value="NfeD1b_N"/>
</dbReference>
<sequence length="470" mass="48516">MSKAIRAWCLAGILMLVPVLQAAPPAPAGGTRGEVVLLDIKGGIGPATRDFIVHGLERARDNNARAVVLRIDTPGGLDAATRDINRAILASEVPVIAWVAPEGARAASAGTYILYACHLAAMAPATSLGAATPVSMGGPAPGPMPGGEREPGKPGPPQDGKGTPAKPEAPADPMSRKVVNDAVGYLRSLAELRGRNTAFAEAAVRDAATLTASQAAAQGVIEFVAADLPTLLREADGRRVRLAHREVVLATAGQPVRMLEPDWRARLLAVITEPTVAYLLLLVGLYGLVFEGYSPGAVLPGVVGAICLLLALYAFQVLPVNYAGIGLISLGVVLIAVEFVMPSFGALGIGGVVALVVGTLIMFDTDVPGFGVPGRLVAGIGAASAVAFMGMIWLAARARRRPVVTGVEELVGHTAVATRDFHGRGQVRIRGEEWQAVSDVPVRRGEPVRVLALDGLVLRVAPSGAAGDAR</sequence>
<evidence type="ECO:0000256" key="3">
    <source>
        <dbReference type="ARBA" id="ARBA00022989"/>
    </source>
</evidence>
<dbReference type="InterPro" id="IPR052165">
    <property type="entry name" value="Membrane_assoc_protease"/>
</dbReference>
<reference evidence="11 12" key="1">
    <citation type="submission" date="2020-11" db="EMBL/GenBank/DDBJ databases">
        <title>Draft Genome Sequence and Secondary Metabolite Biosynthetic Potential of the Lysobacter niastensis Type strain DSM 18481.</title>
        <authorList>
            <person name="Turrini P."/>
            <person name="Artuso I."/>
            <person name="Tescari M."/>
            <person name="Lugli G.A."/>
            <person name="Frangipani E."/>
            <person name="Ventura M."/>
            <person name="Visca P."/>
        </authorList>
    </citation>
    <scope>NUCLEOTIDE SEQUENCE [LARGE SCALE GENOMIC DNA]</scope>
    <source>
        <strain evidence="11 12">DSM 18481</strain>
    </source>
</reference>
<evidence type="ECO:0000313" key="12">
    <source>
        <dbReference type="Proteomes" id="UP001429984"/>
    </source>
</evidence>
<name>A0ABS0B663_9GAMM</name>
<protein>
    <submittedName>
        <fullName evidence="11">Nodulation protein NfeD</fullName>
    </submittedName>
</protein>
<feature type="domain" description="NfeD integral membrane" evidence="9">
    <location>
        <begin position="275"/>
        <end position="392"/>
    </location>
</feature>
<feature type="transmembrane region" description="Helical" evidence="6">
    <location>
        <begin position="344"/>
        <end position="363"/>
    </location>
</feature>
<dbReference type="Pfam" id="PF01957">
    <property type="entry name" value="NfeD"/>
    <property type="match status" value="1"/>
</dbReference>
<gene>
    <name evidence="11" type="ORF">IU514_10720</name>
</gene>
<feature type="chain" id="PRO_5045521138" evidence="7">
    <location>
        <begin position="23"/>
        <end position="470"/>
    </location>
</feature>
<feature type="region of interest" description="Disordered" evidence="5">
    <location>
        <begin position="134"/>
        <end position="174"/>
    </location>
</feature>
<evidence type="ECO:0000256" key="2">
    <source>
        <dbReference type="ARBA" id="ARBA00022692"/>
    </source>
</evidence>
<feature type="transmembrane region" description="Helical" evidence="6">
    <location>
        <begin position="267"/>
        <end position="289"/>
    </location>
</feature>
<keyword evidence="4 6" id="KW-0472">Membrane</keyword>
<dbReference type="Pfam" id="PF24961">
    <property type="entry name" value="NfeD_membrane"/>
    <property type="match status" value="1"/>
</dbReference>
<keyword evidence="7" id="KW-0732">Signal</keyword>
<dbReference type="Proteomes" id="UP001429984">
    <property type="component" value="Unassembled WGS sequence"/>
</dbReference>
<accession>A0ABS0B663</accession>
<feature type="domain" description="NfeD1b N-terminal" evidence="10">
    <location>
        <begin position="37"/>
        <end position="138"/>
    </location>
</feature>
<dbReference type="Pfam" id="PF25145">
    <property type="entry name" value="NfeD1b_N"/>
    <property type="match status" value="1"/>
</dbReference>
<dbReference type="InterPro" id="IPR002810">
    <property type="entry name" value="NfeD-like_C"/>
</dbReference>
<feature type="transmembrane region" description="Helical" evidence="6">
    <location>
        <begin position="296"/>
        <end position="314"/>
    </location>
</feature>
<comment type="caution">
    <text evidence="11">The sequence shown here is derived from an EMBL/GenBank/DDBJ whole genome shotgun (WGS) entry which is preliminary data.</text>
</comment>
<evidence type="ECO:0000256" key="6">
    <source>
        <dbReference type="SAM" id="Phobius"/>
    </source>
</evidence>
<dbReference type="PANTHER" id="PTHR33507">
    <property type="entry name" value="INNER MEMBRANE PROTEIN YBBJ"/>
    <property type="match status" value="1"/>
</dbReference>
<evidence type="ECO:0000256" key="7">
    <source>
        <dbReference type="SAM" id="SignalP"/>
    </source>
</evidence>
<dbReference type="InterPro" id="IPR012340">
    <property type="entry name" value="NA-bd_OB-fold"/>
</dbReference>
<evidence type="ECO:0000256" key="1">
    <source>
        <dbReference type="ARBA" id="ARBA00004141"/>
    </source>
</evidence>
<comment type="subcellular location">
    <subcellularLocation>
        <location evidence="1">Membrane</location>
        <topology evidence="1">Multi-pass membrane protein</topology>
    </subcellularLocation>
</comment>
<feature type="transmembrane region" description="Helical" evidence="6">
    <location>
        <begin position="320"/>
        <end position="337"/>
    </location>
</feature>
<proteinExistence type="predicted"/>
<dbReference type="InterPro" id="IPR029045">
    <property type="entry name" value="ClpP/crotonase-like_dom_sf"/>
</dbReference>
<dbReference type="SUPFAM" id="SSF52096">
    <property type="entry name" value="ClpP/crotonase"/>
    <property type="match status" value="1"/>
</dbReference>
<keyword evidence="2 6" id="KW-0812">Transmembrane</keyword>
<dbReference type="Gene3D" id="2.40.50.140">
    <property type="entry name" value="Nucleic acid-binding proteins"/>
    <property type="match status" value="1"/>
</dbReference>
<feature type="signal peptide" evidence="7">
    <location>
        <begin position="1"/>
        <end position="22"/>
    </location>
</feature>
<evidence type="ECO:0000313" key="11">
    <source>
        <dbReference type="EMBL" id="MBF6024500.1"/>
    </source>
</evidence>
<dbReference type="RefSeq" id="WP_194931095.1">
    <property type="nucleotide sequence ID" value="NZ_JADLZT010000005.1"/>
</dbReference>
<evidence type="ECO:0000256" key="5">
    <source>
        <dbReference type="SAM" id="MobiDB-lite"/>
    </source>
</evidence>
<feature type="transmembrane region" description="Helical" evidence="6">
    <location>
        <begin position="375"/>
        <end position="396"/>
    </location>
</feature>
<dbReference type="EMBL" id="JADLZT010000005">
    <property type="protein sequence ID" value="MBF6024500.1"/>
    <property type="molecule type" value="Genomic_DNA"/>
</dbReference>
<dbReference type="CDD" id="cd07020">
    <property type="entry name" value="Clp_protease_NfeD_1"/>
    <property type="match status" value="1"/>
</dbReference>
<evidence type="ECO:0000259" key="8">
    <source>
        <dbReference type="Pfam" id="PF01957"/>
    </source>
</evidence>
<feature type="domain" description="NfeD-like C-terminal" evidence="8">
    <location>
        <begin position="407"/>
        <end position="462"/>
    </location>
</feature>
<dbReference type="PANTHER" id="PTHR33507:SF4">
    <property type="entry name" value="NODULATION COMPETITIVENESS PROTEIN NFED"/>
    <property type="match status" value="1"/>
</dbReference>
<dbReference type="SUPFAM" id="SSF141322">
    <property type="entry name" value="NfeD domain-like"/>
    <property type="match status" value="1"/>
</dbReference>
<dbReference type="Gene3D" id="3.90.226.10">
    <property type="entry name" value="2-enoyl-CoA Hydratase, Chain A, domain 1"/>
    <property type="match status" value="1"/>
</dbReference>